<dbReference type="InterPro" id="IPR001936">
    <property type="entry name" value="RasGAP_dom"/>
</dbReference>
<organism evidence="4 5">
    <name type="scientific">Cladosporium halotolerans</name>
    <dbReference type="NCBI Taxonomy" id="1052096"/>
    <lineage>
        <taxon>Eukaryota</taxon>
        <taxon>Fungi</taxon>
        <taxon>Dikarya</taxon>
        <taxon>Ascomycota</taxon>
        <taxon>Pezizomycotina</taxon>
        <taxon>Dothideomycetes</taxon>
        <taxon>Dothideomycetidae</taxon>
        <taxon>Cladosporiales</taxon>
        <taxon>Cladosporiaceae</taxon>
        <taxon>Cladosporium</taxon>
    </lineage>
</organism>
<dbReference type="SMART" id="SM00033">
    <property type="entry name" value="CH"/>
    <property type="match status" value="1"/>
</dbReference>
<evidence type="ECO:0000313" key="5">
    <source>
        <dbReference type="Proteomes" id="UP000803884"/>
    </source>
</evidence>
<dbReference type="Pfam" id="PF00307">
    <property type="entry name" value="CH"/>
    <property type="match status" value="1"/>
</dbReference>
<feature type="compositionally biased region" description="Polar residues" evidence="1">
    <location>
        <begin position="328"/>
        <end position="338"/>
    </location>
</feature>
<dbReference type="InterPro" id="IPR000048">
    <property type="entry name" value="IQ_motif_EF-hand-BS"/>
</dbReference>
<dbReference type="Pfam" id="PF03836">
    <property type="entry name" value="RasGAP_C"/>
    <property type="match status" value="1"/>
</dbReference>
<dbReference type="InterPro" id="IPR000593">
    <property type="entry name" value="RasGAP_C"/>
</dbReference>
<evidence type="ECO:0000259" key="3">
    <source>
        <dbReference type="PROSITE" id="PS50021"/>
    </source>
</evidence>
<dbReference type="RefSeq" id="XP_069232768.1">
    <property type="nucleotide sequence ID" value="XM_069370464.1"/>
</dbReference>
<feature type="domain" description="Calponin-homology (CH)" evidence="3">
    <location>
        <begin position="360"/>
        <end position="476"/>
    </location>
</feature>
<protein>
    <recommendedName>
        <fullName evidence="6">Ras GTPase activating protein</fullName>
    </recommendedName>
</protein>
<dbReference type="Pfam" id="PF00616">
    <property type="entry name" value="RasGAP"/>
    <property type="match status" value="1"/>
</dbReference>
<dbReference type="GeneID" id="96003302"/>
<proteinExistence type="predicted"/>
<dbReference type="PANTHER" id="PTHR14149:SF14">
    <property type="entry name" value="CALPONIN-HOMOLOGY (CH) DOMAIN-CONTAINING PROTEIN"/>
    <property type="match status" value="1"/>
</dbReference>
<dbReference type="GO" id="GO:0110085">
    <property type="term" value="C:mitotic actomyosin contractile ring"/>
    <property type="evidence" value="ECO:0007669"/>
    <property type="project" value="TreeGrafter"/>
</dbReference>
<comment type="caution">
    <text evidence="4">The sequence shown here is derived from an EMBL/GenBank/DDBJ whole genome shotgun (WGS) entry which is preliminary data.</text>
</comment>
<dbReference type="SUPFAM" id="SSF48350">
    <property type="entry name" value="GTPase activation domain, GAP"/>
    <property type="match status" value="1"/>
</dbReference>
<dbReference type="PROSITE" id="PS50018">
    <property type="entry name" value="RAS_GTPASE_ACTIV_2"/>
    <property type="match status" value="1"/>
</dbReference>
<evidence type="ECO:0000313" key="4">
    <source>
        <dbReference type="EMBL" id="KAL1589663.1"/>
    </source>
</evidence>
<dbReference type="GO" id="GO:0005096">
    <property type="term" value="F:GTPase activator activity"/>
    <property type="evidence" value="ECO:0007669"/>
    <property type="project" value="TreeGrafter"/>
</dbReference>
<dbReference type="InterPro" id="IPR036872">
    <property type="entry name" value="CH_dom_sf"/>
</dbReference>
<feature type="region of interest" description="Disordered" evidence="1">
    <location>
        <begin position="1"/>
        <end position="213"/>
    </location>
</feature>
<dbReference type="InterPro" id="IPR008936">
    <property type="entry name" value="Rho_GTPase_activation_prot"/>
</dbReference>
<accession>A0AB34KXZ7</accession>
<feature type="compositionally biased region" description="Basic and acidic residues" evidence="1">
    <location>
        <begin position="89"/>
        <end position="98"/>
    </location>
</feature>
<evidence type="ECO:0000259" key="2">
    <source>
        <dbReference type="PROSITE" id="PS50018"/>
    </source>
</evidence>
<dbReference type="CDD" id="cd21206">
    <property type="entry name" value="CH_IQGAP"/>
    <property type="match status" value="1"/>
</dbReference>
<keyword evidence="5" id="KW-1185">Reference proteome</keyword>
<dbReference type="InterPro" id="IPR001715">
    <property type="entry name" value="CH_dom"/>
</dbReference>
<feature type="compositionally biased region" description="Polar residues" evidence="1">
    <location>
        <begin position="159"/>
        <end position="172"/>
    </location>
</feature>
<dbReference type="SMART" id="SM00015">
    <property type="entry name" value="IQ"/>
    <property type="match status" value="10"/>
</dbReference>
<feature type="compositionally biased region" description="Polar residues" evidence="1">
    <location>
        <begin position="230"/>
        <end position="245"/>
    </location>
</feature>
<feature type="region of interest" description="Disordered" evidence="1">
    <location>
        <begin position="228"/>
        <end position="270"/>
    </location>
</feature>
<dbReference type="Pfam" id="PF00612">
    <property type="entry name" value="IQ"/>
    <property type="match status" value="2"/>
</dbReference>
<reference evidence="4 5" key="1">
    <citation type="journal article" date="2020" name="Microbiol. Resour. Announc.">
        <title>Draft Genome Sequence of a Cladosporium Species Isolated from the Mesophotic Ascidian Didemnum maculosum.</title>
        <authorList>
            <person name="Gioti A."/>
            <person name="Siaperas R."/>
            <person name="Nikolaivits E."/>
            <person name="Le Goff G."/>
            <person name="Ouazzani J."/>
            <person name="Kotoulas G."/>
            <person name="Topakas E."/>
        </authorList>
    </citation>
    <scope>NUCLEOTIDE SEQUENCE [LARGE SCALE GENOMIC DNA]</scope>
    <source>
        <strain evidence="4 5">TM138-S3</strain>
    </source>
</reference>
<dbReference type="SMART" id="SM00323">
    <property type="entry name" value="RasGAP"/>
    <property type="match status" value="1"/>
</dbReference>
<gene>
    <name evidence="4" type="ORF">WHR41_01858</name>
</gene>
<evidence type="ECO:0000256" key="1">
    <source>
        <dbReference type="SAM" id="MobiDB-lite"/>
    </source>
</evidence>
<feature type="domain" description="Ras-GAP" evidence="2">
    <location>
        <begin position="1219"/>
        <end position="1400"/>
    </location>
</feature>
<name>A0AB34KXZ7_9PEZI</name>
<dbReference type="PANTHER" id="PTHR14149">
    <property type="entry name" value="RAS GTPASE-ACTIVATING PROTEIN WITH IQ MOTIF"/>
    <property type="match status" value="1"/>
</dbReference>
<dbReference type="SUPFAM" id="SSF47576">
    <property type="entry name" value="Calponin-homology domain, CH-domain"/>
    <property type="match status" value="1"/>
</dbReference>
<dbReference type="SUPFAM" id="SSF143885">
    <property type="entry name" value="RGC domain-like"/>
    <property type="match status" value="1"/>
</dbReference>
<dbReference type="GO" id="GO:0051015">
    <property type="term" value="F:actin filament binding"/>
    <property type="evidence" value="ECO:0007669"/>
    <property type="project" value="TreeGrafter"/>
</dbReference>
<feature type="region of interest" description="Disordered" evidence="1">
    <location>
        <begin position="1580"/>
        <end position="1611"/>
    </location>
</feature>
<dbReference type="PROSITE" id="PS50021">
    <property type="entry name" value="CH"/>
    <property type="match status" value="1"/>
</dbReference>
<dbReference type="GO" id="GO:1903479">
    <property type="term" value="P:mitotic actomyosin contractile ring assembly actin filament organization"/>
    <property type="evidence" value="ECO:0007669"/>
    <property type="project" value="TreeGrafter"/>
</dbReference>
<dbReference type="Gene3D" id="1.10.418.10">
    <property type="entry name" value="Calponin-like domain"/>
    <property type="match status" value="1"/>
</dbReference>
<dbReference type="Proteomes" id="UP000803884">
    <property type="component" value="Unassembled WGS sequence"/>
</dbReference>
<dbReference type="Gene3D" id="1.10.506.10">
    <property type="entry name" value="GTPase Activation - p120gap, domain 1"/>
    <property type="match status" value="1"/>
</dbReference>
<sequence>MPSQYAHPQLTSSSSPPHNRFRDHSPTKSSPLRHTLSTLSNGSSTDGSSIPSRHNTQSSNASSVYSQHSIGGLSGYDSSADPFVSRAPAKRERSESPVKKNSAFAQWEAREKDEQAQQEQTTPRPARKAGRTGNMSVDLSPKKLQDDDWRNGLGRSETRSALSTVAPNTLPDSPSHRRGKSHNDLALRPASPQNRESPPPSPKAPTRTHNRGQSMDAGLALSASVPSLHATGTSNLNSMATLSRSDSMRASGRPRANGHARFGSVDSSAPHLDEKDLATLQKSTTPQLRHLSKFASDGAEDLSVHTPEEQVVGLAGRRRLQRSDSTRASHQKTQSSFGSQWQSTRWMDTQRKHLQAYEYLCHIGEARAWIEDVLEPDKLPPIVQLEESLRDGVTLAEVVNRLVPNMEQDLQALLGSLRIFRSPRLQYRHSDNIAMFFRFVSAVELPELFRFELVDLYEKKNVPKVIYCIHALSWLLYRRGITSFTISHLVGQLEFTGEELEETQKGIDRSGVKMPDFGGMRKELDIPEPPPPPEPTPEELLREQEAVVEDMQSQMRGALVRMRLGDVMQDLWDAEIDIAMLQARMRGGFAREIFNFRHSMDSSTKKLQAAAKAMLIRKGLKQREQGWKSREGKQRIVKIQSLWRGKQQRAETKKIKTQLRAQRYGVKELQAAIRGTLGRWKASDTWEETRNEATESAVADLQAAARGAIERMKLTAVMNQLWDVEGAIAELQAAARGSRIRRQAKGQRVEAKQAAVDVVRLQAAVRGLIQRKEQRHQYGERKIHEPAVVEVQAACRGLVTRLRQARVMGALQGREGPIVKVQSLLRAQLAKKHVQSHKTGLKTVEDQISTLQALARASICRARTADVLDQLQNTTKQAIELQGLARAMLERNRIGTQLAELEDQEQGVINLQSLSRAFLERQRIFDQLVEFEKEEDSINQLQGVARAVLVRAKVGADLAELEDNEEAIIELQSATRAFMVRQRFEEKREHYRENMQKVVKLQSFVRARQQGKSYESLMKGANPPLPVVRKHLHLLTDSHFEFEGELEAERLRRLVVERVREVEQVEGYVEGLDVKVGLLVKNKISLDEVVKHQKHYGGSASQLLRNGGSIRNNGGGVDLKALNKNSRKKLSGYEELFFIMQTQPEYLARLFYQLSSRGLADKESKNLERLILTLFCYAHKSREEYYFLGLLVASVEVFIRSTNHIEDFLRSQNGPMHQRLFLTHVRSPIHRSYLKSLLGGLVRDGICGQEHLDLESDPLQIHQAIINNEELSTGHASRRPRDLPRETIIRDPEVRARYVEHLQDLRDLCDGFFLSLEETLHRMPYGVRYVASAQYNAMQEQYPHEEPAYLATLVGNWLWKTYLLPAFREPEMWGVIDRGLSPVHKRNLGQVTLVLSQVCSFGRLFSQENMYLQPLNSWVGEGLVRWQEALQSLFDIESPQEHFDADHLSDLYSRTKPTVYIKLSDIFQLHSLMADNLTVIAPSREDPIKEVLSDLGSPKGNEADLGNTGGGGEITLTLKSRYKVQEDPNAEARALFTATKRLVLFIIRVQSGSNLMEILLRPITEEDDEKWFSLVDEELASKESRSPSRSPRKAFQQGAFDPRASMRGGRTHSVYSETASAVSDEMRNNNLLDLEHMTYAELKSQALENILTLENPSTPPQYRVSRQHNYQEVLNALAADIRSKHRRRLERQRESDATRQTLAGLDKKATYLEEQLTSYNDYIEQCLKTLANKKTGHKAFRLPFTKQWNHERELEKAGRQPKFGSYKYSARQLADKGVLLHWSAYPTDQWSQLNIVISSDEVGVFHVEASSGSMMLPGASANLLLDDLLQAQYDNRNTIGVFEDGAGGQEAGAKLAVNLLLHLVFKKFYRDD</sequence>
<dbReference type="PROSITE" id="PS50096">
    <property type="entry name" value="IQ"/>
    <property type="match status" value="8"/>
</dbReference>
<evidence type="ECO:0008006" key="6">
    <source>
        <dbReference type="Google" id="ProtNLM"/>
    </source>
</evidence>
<feature type="region of interest" description="Disordered" evidence="1">
    <location>
        <begin position="297"/>
        <end position="338"/>
    </location>
</feature>
<feature type="compositionally biased region" description="Basic and acidic residues" evidence="1">
    <location>
        <begin position="140"/>
        <end position="150"/>
    </location>
</feature>
<feature type="compositionally biased region" description="Polar residues" evidence="1">
    <location>
        <begin position="27"/>
        <end position="69"/>
    </location>
</feature>
<dbReference type="GO" id="GO:0005516">
    <property type="term" value="F:calmodulin binding"/>
    <property type="evidence" value="ECO:0007669"/>
    <property type="project" value="TreeGrafter"/>
</dbReference>
<dbReference type="EMBL" id="JAAQHG020000004">
    <property type="protein sequence ID" value="KAL1589663.1"/>
    <property type="molecule type" value="Genomic_DNA"/>
</dbReference>